<gene>
    <name evidence="2" type="ORF">FAP39_00845</name>
</gene>
<sequence length="71" mass="7483">MKNDWILDVLADLRNFAHANGLDALAAQLEDTKLVATAEITSIAERSGTAPYADETKTGSYSGGARTSARA</sequence>
<dbReference type="EMBL" id="SULI01000001">
    <property type="protein sequence ID" value="TKZ22452.1"/>
    <property type="molecule type" value="Genomic_DNA"/>
</dbReference>
<dbReference type="Proteomes" id="UP000306575">
    <property type="component" value="Unassembled WGS sequence"/>
</dbReference>
<evidence type="ECO:0000313" key="3">
    <source>
        <dbReference type="Proteomes" id="UP000306575"/>
    </source>
</evidence>
<evidence type="ECO:0000256" key="1">
    <source>
        <dbReference type="SAM" id="MobiDB-lite"/>
    </source>
</evidence>
<dbReference type="OrthoDB" id="7659348at2"/>
<proteinExistence type="predicted"/>
<accession>A0A4U7N8Z7</accession>
<protein>
    <submittedName>
        <fullName evidence="2">Uncharacterized protein</fullName>
    </submittedName>
</protein>
<feature type="region of interest" description="Disordered" evidence="1">
    <location>
        <begin position="46"/>
        <end position="71"/>
    </location>
</feature>
<organism evidence="2 3">
    <name type="scientific">Shimia litoralis</name>
    <dbReference type="NCBI Taxonomy" id="420403"/>
    <lineage>
        <taxon>Bacteria</taxon>
        <taxon>Pseudomonadati</taxon>
        <taxon>Pseudomonadota</taxon>
        <taxon>Alphaproteobacteria</taxon>
        <taxon>Rhodobacterales</taxon>
        <taxon>Roseobacteraceae</taxon>
    </lineage>
</organism>
<reference evidence="2 3" key="1">
    <citation type="submission" date="2019-04" db="EMBL/GenBank/DDBJ databases">
        <title>Genome sequence of Pelagicola litoralis CL-ES2.</title>
        <authorList>
            <person name="Cao J."/>
        </authorList>
    </citation>
    <scope>NUCLEOTIDE SEQUENCE [LARGE SCALE GENOMIC DNA]</scope>
    <source>
        <strain evidence="2 3">CL-ES2</strain>
    </source>
</reference>
<evidence type="ECO:0000313" key="2">
    <source>
        <dbReference type="EMBL" id="TKZ22452.1"/>
    </source>
</evidence>
<dbReference type="AlphaFoldDB" id="A0A4U7N8Z7"/>
<name>A0A4U7N8Z7_9RHOB</name>
<comment type="caution">
    <text evidence="2">The sequence shown here is derived from an EMBL/GenBank/DDBJ whole genome shotgun (WGS) entry which is preliminary data.</text>
</comment>
<keyword evidence="3" id="KW-1185">Reference proteome</keyword>